<dbReference type="PANTHER" id="PTHR46082">
    <property type="entry name" value="ATP/GTP-BINDING PROTEIN-RELATED"/>
    <property type="match status" value="1"/>
</dbReference>
<name>A0AA39WWG4_9PEZI</name>
<sequence>LVPYTGNPDFVGRGEILRKLKAQLSPAHRSHASATSPSKACLYGLGGIGKTQIAIAYVFWAKQTYPGISVFWVHASNPERFCQSYALIAEECQIPGFQEPGSDVLALVKTWLERTKGKWLMVIDSADDMEMFFGRGSQSGSSSTAAPGSGTRDEQHALYIPECRNGVVLVATRNMQVGSRLTAGKHLFEVKKMDGNETEQLIRAGLDGLYFTAVDSETLSSRLEHLPLAIVQACSYIRENAISITAYLQLLDDGSQTQIEMLTKEFETFGRDSSAPRSVAETWMLSFQQVKRQNPLGGQLLALMSSLDRQAIPLEFLSSSWQDSITSELQKALGILKAFSFVSEDKPGKFSIHRLLQLITQKCLQSEGRFEQVVDAALGTVFSVYYSKVQGPERWAQEGPEDWAVQGSLIPHVMAVLKHVGSHSEDMALTRAALLLHAGRFVGRQSRWKCAGELLLEARQLCELHLGEMHPTTLLVLAALVEAHKSQGRSKEAEEVGKRLPALLTLETPGGEEDPCLLPFVAPLASTYASQGKLKEAEELLLRFLDYDNPDTEADELNSIDTLTEVLPHKGQLKKAEEWGTKGLK</sequence>
<dbReference type="Gene3D" id="3.40.50.300">
    <property type="entry name" value="P-loop containing nucleotide triphosphate hydrolases"/>
    <property type="match status" value="1"/>
</dbReference>
<accession>A0AA39WWG4</accession>
<dbReference type="SUPFAM" id="SSF48452">
    <property type="entry name" value="TPR-like"/>
    <property type="match status" value="1"/>
</dbReference>
<protein>
    <submittedName>
        <fullName evidence="1">P-loop containing nucleoside triphosphate hydrolase protein</fullName>
    </submittedName>
</protein>
<dbReference type="InterPro" id="IPR053137">
    <property type="entry name" value="NLR-like"/>
</dbReference>
<keyword evidence="1" id="KW-0378">Hydrolase</keyword>
<gene>
    <name evidence="1" type="ORF">B0T14DRAFT_405609</name>
</gene>
<dbReference type="PANTHER" id="PTHR46082:SF6">
    <property type="entry name" value="AAA+ ATPASE DOMAIN-CONTAINING PROTEIN-RELATED"/>
    <property type="match status" value="1"/>
</dbReference>
<reference evidence="1" key="1">
    <citation type="submission" date="2023-06" db="EMBL/GenBank/DDBJ databases">
        <title>Genome-scale phylogeny and comparative genomics of the fungal order Sordariales.</title>
        <authorList>
            <consortium name="Lawrence Berkeley National Laboratory"/>
            <person name="Hensen N."/>
            <person name="Bonometti L."/>
            <person name="Westerberg I."/>
            <person name="Brannstrom I.O."/>
            <person name="Guillou S."/>
            <person name="Cros-Aarteil S."/>
            <person name="Calhoun S."/>
            <person name="Haridas S."/>
            <person name="Kuo A."/>
            <person name="Mondo S."/>
            <person name="Pangilinan J."/>
            <person name="Riley R."/>
            <person name="Labutti K."/>
            <person name="Andreopoulos B."/>
            <person name="Lipzen A."/>
            <person name="Chen C."/>
            <person name="Yanf M."/>
            <person name="Daum C."/>
            <person name="Ng V."/>
            <person name="Clum A."/>
            <person name="Steindorff A."/>
            <person name="Ohm R."/>
            <person name="Martin F."/>
            <person name="Silar P."/>
            <person name="Natvig D."/>
            <person name="Lalanne C."/>
            <person name="Gautier V."/>
            <person name="Ament-Velasquez S.L."/>
            <person name="Kruys A."/>
            <person name="Hutchinson M.I."/>
            <person name="Powell A.J."/>
            <person name="Barry K."/>
            <person name="Miller A.N."/>
            <person name="Grigoriev I.V."/>
            <person name="Debuchy R."/>
            <person name="Gladieux P."/>
            <person name="Thoren M.H."/>
            <person name="Johannesson H."/>
        </authorList>
    </citation>
    <scope>NUCLEOTIDE SEQUENCE</scope>
    <source>
        <strain evidence="1">CBS 606.72</strain>
    </source>
</reference>
<dbReference type="AlphaFoldDB" id="A0AA39WWG4"/>
<dbReference type="SUPFAM" id="SSF52540">
    <property type="entry name" value="P-loop containing nucleoside triphosphate hydrolases"/>
    <property type="match status" value="1"/>
</dbReference>
<evidence type="ECO:0000313" key="2">
    <source>
        <dbReference type="Proteomes" id="UP001175000"/>
    </source>
</evidence>
<dbReference type="Gene3D" id="1.25.40.10">
    <property type="entry name" value="Tetratricopeptide repeat domain"/>
    <property type="match status" value="1"/>
</dbReference>
<dbReference type="InterPro" id="IPR011990">
    <property type="entry name" value="TPR-like_helical_dom_sf"/>
</dbReference>
<feature type="non-terminal residue" evidence="1">
    <location>
        <position position="585"/>
    </location>
</feature>
<proteinExistence type="predicted"/>
<comment type="caution">
    <text evidence="1">The sequence shown here is derived from an EMBL/GenBank/DDBJ whole genome shotgun (WGS) entry which is preliminary data.</text>
</comment>
<evidence type="ECO:0000313" key="1">
    <source>
        <dbReference type="EMBL" id="KAK0622530.1"/>
    </source>
</evidence>
<dbReference type="Proteomes" id="UP001175000">
    <property type="component" value="Unassembled WGS sequence"/>
</dbReference>
<feature type="non-terminal residue" evidence="1">
    <location>
        <position position="1"/>
    </location>
</feature>
<dbReference type="InterPro" id="IPR027417">
    <property type="entry name" value="P-loop_NTPase"/>
</dbReference>
<keyword evidence="2" id="KW-1185">Reference proteome</keyword>
<dbReference type="EMBL" id="JAULSU010000003">
    <property type="protein sequence ID" value="KAK0622530.1"/>
    <property type="molecule type" value="Genomic_DNA"/>
</dbReference>
<dbReference type="GO" id="GO:0016787">
    <property type="term" value="F:hydrolase activity"/>
    <property type="evidence" value="ECO:0007669"/>
    <property type="project" value="UniProtKB-KW"/>
</dbReference>
<organism evidence="1 2">
    <name type="scientific">Immersiella caudata</name>
    <dbReference type="NCBI Taxonomy" id="314043"/>
    <lineage>
        <taxon>Eukaryota</taxon>
        <taxon>Fungi</taxon>
        <taxon>Dikarya</taxon>
        <taxon>Ascomycota</taxon>
        <taxon>Pezizomycotina</taxon>
        <taxon>Sordariomycetes</taxon>
        <taxon>Sordariomycetidae</taxon>
        <taxon>Sordariales</taxon>
        <taxon>Lasiosphaeriaceae</taxon>
        <taxon>Immersiella</taxon>
    </lineage>
</organism>